<dbReference type="GO" id="GO:0051539">
    <property type="term" value="F:4 iron, 4 sulfur cluster binding"/>
    <property type="evidence" value="ECO:0007669"/>
    <property type="project" value="UniProtKB-KW"/>
</dbReference>
<feature type="domain" description="Response regulatory" evidence="19">
    <location>
        <begin position="1"/>
        <end position="117"/>
    </location>
</feature>
<keyword evidence="12" id="KW-0902">Two-component regulatory system</keyword>
<dbReference type="GO" id="GO:0016020">
    <property type="term" value="C:membrane"/>
    <property type="evidence" value="ECO:0007669"/>
    <property type="project" value="InterPro"/>
</dbReference>
<dbReference type="eggNOG" id="COG4585">
    <property type="taxonomic scope" value="Bacteria"/>
</dbReference>
<comment type="caution">
    <text evidence="20">The sequence shown here is derived from an EMBL/GenBank/DDBJ whole genome shotgun (WGS) entry which is preliminary data.</text>
</comment>
<accession>W9V986</accession>
<evidence type="ECO:0000256" key="6">
    <source>
        <dbReference type="ARBA" id="ARBA00022485"/>
    </source>
</evidence>
<evidence type="ECO:0000256" key="7">
    <source>
        <dbReference type="ARBA" id="ARBA00022490"/>
    </source>
</evidence>
<evidence type="ECO:0000256" key="11">
    <source>
        <dbReference type="ARBA" id="ARBA00023004"/>
    </source>
</evidence>
<name>W9V986_9GAMM</name>
<evidence type="ECO:0000256" key="10">
    <source>
        <dbReference type="ARBA" id="ARBA00022777"/>
    </source>
</evidence>
<keyword evidence="8" id="KW-0808">Transferase</keyword>
<comment type="cofactor">
    <cofactor evidence="2">
        <name>[4Fe-4S] cluster</name>
        <dbReference type="ChEBI" id="CHEBI:49883"/>
    </cofactor>
</comment>
<evidence type="ECO:0000256" key="1">
    <source>
        <dbReference type="ARBA" id="ARBA00000085"/>
    </source>
</evidence>
<dbReference type="PATRIC" id="fig|1249627.3.peg.1054"/>
<dbReference type="GO" id="GO:0000155">
    <property type="term" value="F:phosphorelay sensor kinase activity"/>
    <property type="evidence" value="ECO:0007669"/>
    <property type="project" value="InterPro"/>
</dbReference>
<comment type="function">
    <text evidence="14">Member of the two-component regulatory system NreB/NreC involved in the control of dissimilatory nitrate/nitrite reduction in response to oxygen. NreB functions as a direct oxygen sensor histidine kinase which is autophosphorylated, in the absence of oxygen, probably at the conserved histidine residue, and transfers its phosphate group probably to a conserved aspartate residue of NreC. NreB/NreC activates the expression of the nitrate (narGHJI) and nitrite (nir) reductase operons, as well as the putative nitrate transporter gene narT.</text>
</comment>
<dbReference type="InterPro" id="IPR036890">
    <property type="entry name" value="HATPase_C_sf"/>
</dbReference>
<dbReference type="PRINTS" id="PR00344">
    <property type="entry name" value="BCTRLSENSOR"/>
</dbReference>
<feature type="coiled-coil region" evidence="17">
    <location>
        <begin position="117"/>
        <end position="144"/>
    </location>
</feature>
<evidence type="ECO:0000259" key="19">
    <source>
        <dbReference type="PROSITE" id="PS50110"/>
    </source>
</evidence>
<protein>
    <recommendedName>
        <fullName evidence="5">Oxygen sensor histidine kinase NreB</fullName>
        <ecNumber evidence="4">2.7.13.3</ecNumber>
    </recommendedName>
    <alternativeName>
        <fullName evidence="15">Nitrogen regulation protein B</fullName>
    </alternativeName>
</protein>
<evidence type="ECO:0000256" key="4">
    <source>
        <dbReference type="ARBA" id="ARBA00012438"/>
    </source>
</evidence>
<evidence type="ECO:0000259" key="18">
    <source>
        <dbReference type="PROSITE" id="PS50109"/>
    </source>
</evidence>
<evidence type="ECO:0000313" key="20">
    <source>
        <dbReference type="EMBL" id="EXJ16173.1"/>
    </source>
</evidence>
<dbReference type="SUPFAM" id="SSF52172">
    <property type="entry name" value="CheY-like"/>
    <property type="match status" value="1"/>
</dbReference>
<dbReference type="CDD" id="cd16917">
    <property type="entry name" value="HATPase_UhpB-NarQ-NarX-like"/>
    <property type="match status" value="1"/>
</dbReference>
<evidence type="ECO:0000256" key="17">
    <source>
        <dbReference type="SAM" id="Coils"/>
    </source>
</evidence>
<dbReference type="GO" id="GO:0005737">
    <property type="term" value="C:cytoplasm"/>
    <property type="evidence" value="ECO:0007669"/>
    <property type="project" value="UniProtKB-SubCell"/>
</dbReference>
<keyword evidence="9" id="KW-0479">Metal-binding</keyword>
<dbReference type="Pfam" id="PF02518">
    <property type="entry name" value="HATPase_c"/>
    <property type="match status" value="1"/>
</dbReference>
<feature type="modified residue" description="4-aspartylphosphate" evidence="16">
    <location>
        <position position="48"/>
    </location>
</feature>
<dbReference type="EC" id="2.7.13.3" evidence="4"/>
<dbReference type="InterPro" id="IPR050482">
    <property type="entry name" value="Sensor_HK_TwoCompSys"/>
</dbReference>
<dbReference type="PROSITE" id="PS50109">
    <property type="entry name" value="HIS_KIN"/>
    <property type="match status" value="1"/>
</dbReference>
<keyword evidence="10 20" id="KW-0418">Kinase</keyword>
<dbReference type="PANTHER" id="PTHR24421">
    <property type="entry name" value="NITRATE/NITRITE SENSOR PROTEIN NARX-RELATED"/>
    <property type="match status" value="1"/>
</dbReference>
<dbReference type="AlphaFoldDB" id="W9V986"/>
<dbReference type="Pfam" id="PF07730">
    <property type="entry name" value="HisKA_3"/>
    <property type="match status" value="1"/>
</dbReference>
<dbReference type="InterPro" id="IPR004358">
    <property type="entry name" value="Sig_transdc_His_kin-like_C"/>
</dbReference>
<reference evidence="20 21" key="1">
    <citation type="submission" date="2012-11" db="EMBL/GenBank/DDBJ databases">
        <title>Genome assembly of Thiorhodococcus sp. AK35.</title>
        <authorList>
            <person name="Nupur N."/>
            <person name="Khatri I."/>
            <person name="Subramanian S."/>
            <person name="Pinnaka A."/>
        </authorList>
    </citation>
    <scope>NUCLEOTIDE SEQUENCE [LARGE SCALE GENOMIC DNA]</scope>
    <source>
        <strain evidence="20 21">AK35</strain>
    </source>
</reference>
<dbReference type="InterPro" id="IPR005467">
    <property type="entry name" value="His_kinase_dom"/>
</dbReference>
<dbReference type="PANTHER" id="PTHR24421:SF59">
    <property type="entry name" value="OXYGEN SENSOR HISTIDINE KINASE NREB"/>
    <property type="match status" value="1"/>
</dbReference>
<dbReference type="STRING" id="1249627.D779_0478"/>
<keyword evidence="16" id="KW-0597">Phosphoprotein</keyword>
<evidence type="ECO:0000256" key="3">
    <source>
        <dbReference type="ARBA" id="ARBA00004496"/>
    </source>
</evidence>
<dbReference type="GO" id="GO:0046983">
    <property type="term" value="F:protein dimerization activity"/>
    <property type="evidence" value="ECO:0007669"/>
    <property type="project" value="InterPro"/>
</dbReference>
<dbReference type="eggNOG" id="COG0784">
    <property type="taxonomic scope" value="Bacteria"/>
</dbReference>
<dbReference type="PROSITE" id="PS50110">
    <property type="entry name" value="RESPONSE_REGULATORY"/>
    <property type="match status" value="1"/>
</dbReference>
<keyword evidence="21" id="KW-1185">Reference proteome</keyword>
<keyword evidence="7" id="KW-0963">Cytoplasm</keyword>
<sequence>MDVHQATALALRGLEVEARPIQLLHAHSASEAYELLTRNRDIAAVLLDVVMESDQAGLFLVRRIREELGDDAIRIILRTGQSGMVPQIDTIRAYDINDYKTKSELTRTALFACLSAAIRSYRQIRELKDAKRDLEEQGLELIRSRTKLRALTDHRERVREEERKHIARELHDNMGQYLTALRIETSMLEMLFPEPNPEVFKRLHTMRELIDQTIMDTRRMVSNLRPAALDLGLVSAAEWLISDFQSRTGIRCGLQTPREGELDLDQELATTLFRILQESLTNVSRYADAKHVDIRITRSSGLLQLEVRDDGCGFDPAAVREKTTFGLMGIRERVLIYGGSARIESALGQGTRLWITLPLIELEKSP</sequence>
<keyword evidence="13" id="KW-0411">Iron-sulfur</keyword>
<evidence type="ECO:0000256" key="5">
    <source>
        <dbReference type="ARBA" id="ARBA00017322"/>
    </source>
</evidence>
<organism evidence="20 21">
    <name type="scientific">Imhoffiella purpurea</name>
    <dbReference type="NCBI Taxonomy" id="1249627"/>
    <lineage>
        <taxon>Bacteria</taxon>
        <taxon>Pseudomonadati</taxon>
        <taxon>Pseudomonadota</taxon>
        <taxon>Gammaproteobacteria</taxon>
        <taxon>Chromatiales</taxon>
        <taxon>Chromatiaceae</taxon>
        <taxon>Imhoffiella</taxon>
    </lineage>
</organism>
<feature type="domain" description="Histidine kinase" evidence="18">
    <location>
        <begin position="272"/>
        <end position="361"/>
    </location>
</feature>
<evidence type="ECO:0000256" key="15">
    <source>
        <dbReference type="ARBA" id="ARBA00030800"/>
    </source>
</evidence>
<keyword evidence="11" id="KW-0408">Iron</keyword>
<keyword evidence="6" id="KW-0004">4Fe-4S</keyword>
<evidence type="ECO:0000256" key="8">
    <source>
        <dbReference type="ARBA" id="ARBA00022679"/>
    </source>
</evidence>
<evidence type="ECO:0000256" key="14">
    <source>
        <dbReference type="ARBA" id="ARBA00024827"/>
    </source>
</evidence>
<evidence type="ECO:0000313" key="21">
    <source>
        <dbReference type="Proteomes" id="UP000019460"/>
    </source>
</evidence>
<dbReference type="EMBL" id="AONC01000014">
    <property type="protein sequence ID" value="EXJ16173.1"/>
    <property type="molecule type" value="Genomic_DNA"/>
</dbReference>
<dbReference type="Gene3D" id="3.30.565.10">
    <property type="entry name" value="Histidine kinase-like ATPase, C-terminal domain"/>
    <property type="match status" value="1"/>
</dbReference>
<gene>
    <name evidence="20" type="ORF">D779_0478</name>
</gene>
<dbReference type="RefSeq" id="WP_052347851.1">
    <property type="nucleotide sequence ID" value="NZ_AONC01000014.1"/>
</dbReference>
<dbReference type="InterPro" id="IPR011006">
    <property type="entry name" value="CheY-like_superfamily"/>
</dbReference>
<dbReference type="Gene3D" id="3.40.50.2300">
    <property type="match status" value="1"/>
</dbReference>
<dbReference type="InterPro" id="IPR001789">
    <property type="entry name" value="Sig_transdc_resp-reg_receiver"/>
</dbReference>
<evidence type="ECO:0000256" key="9">
    <source>
        <dbReference type="ARBA" id="ARBA00022723"/>
    </source>
</evidence>
<comment type="catalytic activity">
    <reaction evidence="1">
        <text>ATP + protein L-histidine = ADP + protein N-phospho-L-histidine.</text>
        <dbReference type="EC" id="2.7.13.3"/>
    </reaction>
</comment>
<evidence type="ECO:0000256" key="16">
    <source>
        <dbReference type="PROSITE-ProRule" id="PRU00169"/>
    </source>
</evidence>
<evidence type="ECO:0000256" key="12">
    <source>
        <dbReference type="ARBA" id="ARBA00023012"/>
    </source>
</evidence>
<comment type="subcellular location">
    <subcellularLocation>
        <location evidence="3">Cytoplasm</location>
    </subcellularLocation>
</comment>
<dbReference type="Gene3D" id="1.20.5.1930">
    <property type="match status" value="1"/>
</dbReference>
<dbReference type="GO" id="GO:0046872">
    <property type="term" value="F:metal ion binding"/>
    <property type="evidence" value="ECO:0007669"/>
    <property type="project" value="UniProtKB-KW"/>
</dbReference>
<keyword evidence="17" id="KW-0175">Coiled coil</keyword>
<proteinExistence type="predicted"/>
<evidence type="ECO:0000256" key="2">
    <source>
        <dbReference type="ARBA" id="ARBA00001966"/>
    </source>
</evidence>
<dbReference type="InterPro" id="IPR003594">
    <property type="entry name" value="HATPase_dom"/>
</dbReference>
<dbReference type="SUPFAM" id="SSF55874">
    <property type="entry name" value="ATPase domain of HSP90 chaperone/DNA topoisomerase II/histidine kinase"/>
    <property type="match status" value="1"/>
</dbReference>
<dbReference type="SMART" id="SM00387">
    <property type="entry name" value="HATPase_c"/>
    <property type="match status" value="1"/>
</dbReference>
<evidence type="ECO:0000256" key="13">
    <source>
        <dbReference type="ARBA" id="ARBA00023014"/>
    </source>
</evidence>
<dbReference type="InterPro" id="IPR011712">
    <property type="entry name" value="Sig_transdc_His_kin_sub3_dim/P"/>
</dbReference>
<dbReference type="Proteomes" id="UP000019460">
    <property type="component" value="Unassembled WGS sequence"/>
</dbReference>